<feature type="domain" description="Phosphatidic acid phosphatase type 2/haloperoxidase" evidence="2">
    <location>
        <begin position="135"/>
        <end position="250"/>
    </location>
</feature>
<proteinExistence type="predicted"/>
<dbReference type="InterPro" id="IPR036938">
    <property type="entry name" value="PAP2/HPO_sf"/>
</dbReference>
<protein>
    <submittedName>
        <fullName evidence="3">PAP2 superfamily protein</fullName>
    </submittedName>
</protein>
<reference evidence="4" key="1">
    <citation type="submission" date="2017-04" db="EMBL/GenBank/DDBJ databases">
        <authorList>
            <person name="Varghese N."/>
            <person name="Submissions S."/>
        </authorList>
    </citation>
    <scope>NUCLEOTIDE SEQUENCE [LARGE SCALE GENOMIC DNA]</scope>
    <source>
        <strain evidence="4">B4P</strain>
    </source>
</reference>
<feature type="transmembrane region" description="Helical" evidence="1">
    <location>
        <begin position="232"/>
        <end position="248"/>
    </location>
</feature>
<dbReference type="OrthoDB" id="9813524at2"/>
<accession>A0A1X7FDX4</accession>
<evidence type="ECO:0000256" key="1">
    <source>
        <dbReference type="SAM" id="Phobius"/>
    </source>
</evidence>
<evidence type="ECO:0000259" key="2">
    <source>
        <dbReference type="Pfam" id="PF01569"/>
    </source>
</evidence>
<feature type="transmembrane region" description="Helical" evidence="1">
    <location>
        <begin position="87"/>
        <end position="104"/>
    </location>
</feature>
<gene>
    <name evidence="3" type="ORF">SAMN02982989_2787</name>
</gene>
<evidence type="ECO:0000313" key="3">
    <source>
        <dbReference type="EMBL" id="SMF50541.1"/>
    </source>
</evidence>
<keyword evidence="1" id="KW-1133">Transmembrane helix</keyword>
<feature type="transmembrane region" description="Helical" evidence="1">
    <location>
        <begin position="21"/>
        <end position="43"/>
    </location>
</feature>
<dbReference type="InterPro" id="IPR000326">
    <property type="entry name" value="PAP2/HPO"/>
</dbReference>
<dbReference type="Gene3D" id="1.20.144.10">
    <property type="entry name" value="Phosphatidic acid phosphatase type 2/haloperoxidase"/>
    <property type="match status" value="1"/>
</dbReference>
<dbReference type="STRING" id="464029.SAMN02982989_2787"/>
<sequence length="263" mass="28440">MSYAPSVLEGRPRTARQFFSSPSGLFVVLMGTWWLLLAIFHAFPQLDLWTADAFFIEAACGSPSGAVRICGSFPYGTQAAFIALRRVLFYLPAVAALCLLYLLIANLRHHGATYCRRKTRDCSVALTAFLLGPLFLVNMILKEVSDRPRPHQTDLFGGGNVFMPAGDFRGACDGNCSFISGEAAGAGWLACLIVLLPKPLRPALGPPLIAISLISPALRASFGGHYLSDVTLGWLSSLVVYAGVAACFEMSQPRRKLNPQTNL</sequence>
<evidence type="ECO:0000313" key="4">
    <source>
        <dbReference type="Proteomes" id="UP000192903"/>
    </source>
</evidence>
<organism evidence="3 4">
    <name type="scientific">Xaviernesmea oryzae</name>
    <dbReference type="NCBI Taxonomy" id="464029"/>
    <lineage>
        <taxon>Bacteria</taxon>
        <taxon>Pseudomonadati</taxon>
        <taxon>Pseudomonadota</taxon>
        <taxon>Alphaproteobacteria</taxon>
        <taxon>Hyphomicrobiales</taxon>
        <taxon>Rhizobiaceae</taxon>
        <taxon>Rhizobium/Agrobacterium group</taxon>
        <taxon>Xaviernesmea</taxon>
    </lineage>
</organism>
<feature type="transmembrane region" description="Helical" evidence="1">
    <location>
        <begin position="124"/>
        <end position="141"/>
    </location>
</feature>
<dbReference type="AlphaFoldDB" id="A0A1X7FDX4"/>
<name>A0A1X7FDX4_9HYPH</name>
<dbReference type="Pfam" id="PF01569">
    <property type="entry name" value="PAP2"/>
    <property type="match status" value="1"/>
</dbReference>
<keyword evidence="1" id="KW-0472">Membrane</keyword>
<keyword evidence="4" id="KW-1185">Reference proteome</keyword>
<dbReference type="SUPFAM" id="SSF48317">
    <property type="entry name" value="Acid phosphatase/Vanadium-dependent haloperoxidase"/>
    <property type="match status" value="1"/>
</dbReference>
<dbReference type="Proteomes" id="UP000192903">
    <property type="component" value="Unassembled WGS sequence"/>
</dbReference>
<dbReference type="EMBL" id="FXAF01000006">
    <property type="protein sequence ID" value="SMF50541.1"/>
    <property type="molecule type" value="Genomic_DNA"/>
</dbReference>
<keyword evidence="1" id="KW-0812">Transmembrane</keyword>